<evidence type="ECO:0000313" key="2">
    <source>
        <dbReference type="EMBL" id="KAF7292037.1"/>
    </source>
</evidence>
<dbReference type="GeneID" id="59351312"/>
<name>A0A8H6VS68_9AGAR</name>
<organism evidence="2 3">
    <name type="scientific">Mycena indigotica</name>
    <dbReference type="NCBI Taxonomy" id="2126181"/>
    <lineage>
        <taxon>Eukaryota</taxon>
        <taxon>Fungi</taxon>
        <taxon>Dikarya</taxon>
        <taxon>Basidiomycota</taxon>
        <taxon>Agaricomycotina</taxon>
        <taxon>Agaricomycetes</taxon>
        <taxon>Agaricomycetidae</taxon>
        <taxon>Agaricales</taxon>
        <taxon>Marasmiineae</taxon>
        <taxon>Mycenaceae</taxon>
        <taxon>Mycena</taxon>
    </lineage>
</organism>
<dbReference type="InterPro" id="IPR036249">
    <property type="entry name" value="Thioredoxin-like_sf"/>
</dbReference>
<dbReference type="SUPFAM" id="SSF52833">
    <property type="entry name" value="Thioredoxin-like"/>
    <property type="match status" value="1"/>
</dbReference>
<dbReference type="InterPro" id="IPR054416">
    <property type="entry name" value="GST_UstS-like_C"/>
</dbReference>
<dbReference type="InterPro" id="IPR036282">
    <property type="entry name" value="Glutathione-S-Trfase_C_sf"/>
</dbReference>
<comment type="caution">
    <text evidence="2">The sequence shown here is derived from an EMBL/GenBank/DDBJ whole genome shotgun (WGS) entry which is preliminary data.</text>
</comment>
<reference evidence="2" key="1">
    <citation type="submission" date="2020-05" db="EMBL/GenBank/DDBJ databases">
        <title>Mycena genomes resolve the evolution of fungal bioluminescence.</title>
        <authorList>
            <person name="Tsai I.J."/>
        </authorList>
    </citation>
    <scope>NUCLEOTIDE SEQUENCE</scope>
    <source>
        <strain evidence="2">171206Taipei</strain>
    </source>
</reference>
<accession>A0A8H6VS68</accession>
<dbReference type="RefSeq" id="XP_037214764.1">
    <property type="nucleotide sequence ID" value="XM_037368796.1"/>
</dbReference>
<dbReference type="OrthoDB" id="4951845at2759"/>
<dbReference type="Pfam" id="PF22041">
    <property type="entry name" value="GST_C_7"/>
    <property type="match status" value="1"/>
</dbReference>
<gene>
    <name evidence="2" type="ORF">MIND_01229800</name>
</gene>
<keyword evidence="3" id="KW-1185">Reference proteome</keyword>
<evidence type="ECO:0000259" key="1">
    <source>
        <dbReference type="PROSITE" id="PS50404"/>
    </source>
</evidence>
<feature type="domain" description="GST N-terminal" evidence="1">
    <location>
        <begin position="28"/>
        <end position="119"/>
    </location>
</feature>
<dbReference type="PROSITE" id="PS50404">
    <property type="entry name" value="GST_NTER"/>
    <property type="match status" value="1"/>
</dbReference>
<dbReference type="SUPFAM" id="SSF47616">
    <property type="entry name" value="GST C-terminal domain-like"/>
    <property type="match status" value="1"/>
</dbReference>
<dbReference type="Gene3D" id="1.20.1050.10">
    <property type="match status" value="1"/>
</dbReference>
<dbReference type="Proteomes" id="UP000636479">
    <property type="component" value="Unassembled WGS sequence"/>
</dbReference>
<sequence length="268" mass="29700">MRGNWLLRRVFLCNSHAIMDATIVFYDIPSQHPGVTWSPNPAKTRYALDFKGLAYRTEYVEYPDIEGVVKALGGAPTEKKPDGRPHYTLPMIHDLTTGAVVTDSFNIAVYLDKTYPAKPLLPSGDFALVAALQAALQPVIISLVPFGIPASQRLLNAASSGYYRARLEGMFGTTMEALFPAPGSDRDRAEWAKVKDAWGAVDAWLVAANARYFGGAERNYADLYVAAYVFWVKTVLAEEKWRDFATWHGGRWAHLLSTVEREADGAPQ</sequence>
<dbReference type="EMBL" id="JACAZF010000012">
    <property type="protein sequence ID" value="KAF7292037.1"/>
    <property type="molecule type" value="Genomic_DNA"/>
</dbReference>
<dbReference type="AlphaFoldDB" id="A0A8H6VS68"/>
<protein>
    <recommendedName>
        <fullName evidence="1">GST N-terminal domain-containing protein</fullName>
    </recommendedName>
</protein>
<dbReference type="Pfam" id="PF13409">
    <property type="entry name" value="GST_N_2"/>
    <property type="match status" value="1"/>
</dbReference>
<dbReference type="Gene3D" id="3.40.30.10">
    <property type="entry name" value="Glutaredoxin"/>
    <property type="match status" value="1"/>
</dbReference>
<evidence type="ECO:0000313" key="3">
    <source>
        <dbReference type="Proteomes" id="UP000636479"/>
    </source>
</evidence>
<proteinExistence type="predicted"/>
<dbReference type="InterPro" id="IPR004045">
    <property type="entry name" value="Glutathione_S-Trfase_N"/>
</dbReference>